<dbReference type="Pfam" id="PF06506">
    <property type="entry name" value="PrpR_N"/>
    <property type="match status" value="1"/>
</dbReference>
<accession>A0ABR6VKF0</accession>
<dbReference type="Gene3D" id="3.40.50.10660">
    <property type="entry name" value="PrpR receptor domain-like"/>
    <property type="match status" value="1"/>
</dbReference>
<evidence type="ECO:0000313" key="3">
    <source>
        <dbReference type="Proteomes" id="UP000606870"/>
    </source>
</evidence>
<comment type="caution">
    <text evidence="2">The sequence shown here is derived from an EMBL/GenBank/DDBJ whole genome shotgun (WGS) entry which is preliminary data.</text>
</comment>
<reference evidence="2 3" key="1">
    <citation type="submission" date="2020-08" db="EMBL/GenBank/DDBJ databases">
        <authorList>
            <person name="Liu C."/>
            <person name="Sun Q."/>
        </authorList>
    </citation>
    <scope>NUCLEOTIDE SEQUENCE [LARGE SCALE GENOMIC DNA]</scope>
    <source>
        <strain evidence="2 3">NSJ-59</strain>
    </source>
</reference>
<dbReference type="CDD" id="cd00130">
    <property type="entry name" value="PAS"/>
    <property type="match status" value="1"/>
</dbReference>
<dbReference type="RefSeq" id="WP_186504227.1">
    <property type="nucleotide sequence ID" value="NZ_JACOGK010000035.1"/>
</dbReference>
<dbReference type="InterPro" id="IPR035965">
    <property type="entry name" value="PAS-like_dom_sf"/>
</dbReference>
<dbReference type="SMART" id="SM00091">
    <property type="entry name" value="PAS"/>
    <property type="match status" value="1"/>
</dbReference>
<evidence type="ECO:0000259" key="1">
    <source>
        <dbReference type="SMART" id="SM00091"/>
    </source>
</evidence>
<dbReference type="InterPro" id="IPR010524">
    <property type="entry name" value="Sig_transdc_resp-reg_PrpR_N"/>
</dbReference>
<dbReference type="Proteomes" id="UP000606870">
    <property type="component" value="Unassembled WGS sequence"/>
</dbReference>
<feature type="domain" description="PAS" evidence="1">
    <location>
        <begin position="199"/>
        <end position="266"/>
    </location>
</feature>
<dbReference type="SUPFAM" id="SSF159800">
    <property type="entry name" value="PrpR receptor domain-like"/>
    <property type="match status" value="1"/>
</dbReference>
<protein>
    <submittedName>
        <fullName evidence="2">PrpR N-terminal domain-containing protein</fullName>
    </submittedName>
</protein>
<sequence length="348" mass="39089">MKILFIAPSELLATRAEEIITKRNLDVCVKVGAVEKAKEIATRAIQSGTKVLISRGGTGALLRKNFDIPVITVKFSSGCYIEAFETIRNIKGSIAFFSVEEIQGSVRTLCYLMHVKATYYRFHDEQSAEEAVKKAIQDGNVLGVGGTVTREYARRYRLDYITLENAQEDIETALDSAQQALSSLLLEETKRKVLQVQLRRYEAIFNYTHDGIIAIDKNGKVEVVNKQAERILPLKNKPYEGKDIEDVLPTTRLKSTLKSGEMEIDELMKVENAIINTNRIPILIGDQIEGVVATFRDIESIQITEQKIRSNLHKRGMVSRHRFADIIGESDAIKKAICTGQQNLDTKI</sequence>
<dbReference type="Gene3D" id="3.30.450.20">
    <property type="entry name" value="PAS domain"/>
    <property type="match status" value="1"/>
</dbReference>
<keyword evidence="3" id="KW-1185">Reference proteome</keyword>
<dbReference type="Pfam" id="PF00989">
    <property type="entry name" value="PAS"/>
    <property type="match status" value="1"/>
</dbReference>
<name>A0ABR6VKF0_9FIRM</name>
<gene>
    <name evidence="2" type="ORF">H8J70_10395</name>
</gene>
<dbReference type="SUPFAM" id="SSF55785">
    <property type="entry name" value="PYP-like sensor domain (PAS domain)"/>
    <property type="match status" value="1"/>
</dbReference>
<organism evidence="2 3">
    <name type="scientific">Megasphaera hominis</name>
    <dbReference type="NCBI Taxonomy" id="159836"/>
    <lineage>
        <taxon>Bacteria</taxon>
        <taxon>Bacillati</taxon>
        <taxon>Bacillota</taxon>
        <taxon>Negativicutes</taxon>
        <taxon>Veillonellales</taxon>
        <taxon>Veillonellaceae</taxon>
        <taxon>Megasphaera</taxon>
    </lineage>
</organism>
<proteinExistence type="predicted"/>
<evidence type="ECO:0000313" key="2">
    <source>
        <dbReference type="EMBL" id="MBC3537656.1"/>
    </source>
</evidence>
<dbReference type="Gene3D" id="3.40.50.2300">
    <property type="match status" value="1"/>
</dbReference>
<dbReference type="InterPro" id="IPR000014">
    <property type="entry name" value="PAS"/>
</dbReference>
<dbReference type="EMBL" id="JACOGK010000035">
    <property type="protein sequence ID" value="MBC3537656.1"/>
    <property type="molecule type" value="Genomic_DNA"/>
</dbReference>
<dbReference type="InterPro" id="IPR013767">
    <property type="entry name" value="PAS_fold"/>
</dbReference>
<dbReference type="NCBIfam" id="TIGR00229">
    <property type="entry name" value="sensory_box"/>
    <property type="match status" value="1"/>
</dbReference>